<keyword evidence="3" id="KW-1185">Reference proteome</keyword>
<dbReference type="AlphaFoldDB" id="A0A1E3L4F1"/>
<dbReference type="PATRIC" id="fig|1886670.3.peg.2126"/>
<comment type="caution">
    <text evidence="2">The sequence shown here is derived from an EMBL/GenBank/DDBJ whole genome shotgun (WGS) entry which is preliminary data.</text>
</comment>
<dbReference type="Gene3D" id="3.40.50.150">
    <property type="entry name" value="Vaccinia Virus protein VP39"/>
    <property type="match status" value="1"/>
</dbReference>
<feature type="domain" description="Methyltransferase" evidence="1">
    <location>
        <begin position="43"/>
        <end position="138"/>
    </location>
</feature>
<dbReference type="EMBL" id="MDER01000036">
    <property type="protein sequence ID" value="ODP28543.1"/>
    <property type="molecule type" value="Genomic_DNA"/>
</dbReference>
<evidence type="ECO:0000259" key="1">
    <source>
        <dbReference type="Pfam" id="PF13649"/>
    </source>
</evidence>
<dbReference type="SUPFAM" id="SSF53335">
    <property type="entry name" value="S-adenosyl-L-methionine-dependent methyltransferases"/>
    <property type="match status" value="1"/>
</dbReference>
<gene>
    <name evidence="2" type="ORF">PTI45_02088</name>
</gene>
<evidence type="ECO:0000313" key="2">
    <source>
        <dbReference type="EMBL" id="ODP28543.1"/>
    </source>
</evidence>
<dbReference type="Proteomes" id="UP000094578">
    <property type="component" value="Unassembled WGS sequence"/>
</dbReference>
<name>A0A1E3L4F1_9BACL</name>
<reference evidence="2 3" key="1">
    <citation type="submission" date="2016-08" db="EMBL/GenBank/DDBJ databases">
        <title>Genome sequencing of Paenibacillus sp. TI45-13ar, isolated from Korean traditional nuruk.</title>
        <authorList>
            <person name="Kim S.-J."/>
        </authorList>
    </citation>
    <scope>NUCLEOTIDE SEQUENCE [LARGE SCALE GENOMIC DNA]</scope>
    <source>
        <strain evidence="2 3">TI45-13ar</strain>
    </source>
</reference>
<dbReference type="CDD" id="cd02440">
    <property type="entry name" value="AdoMet_MTases"/>
    <property type="match status" value="1"/>
</dbReference>
<accession>A0A1E3L4F1</accession>
<organism evidence="2 3">
    <name type="scientific">Paenibacillus nuruki</name>
    <dbReference type="NCBI Taxonomy" id="1886670"/>
    <lineage>
        <taxon>Bacteria</taxon>
        <taxon>Bacillati</taxon>
        <taxon>Bacillota</taxon>
        <taxon>Bacilli</taxon>
        <taxon>Bacillales</taxon>
        <taxon>Paenibacillaceae</taxon>
        <taxon>Paenibacillus</taxon>
    </lineage>
</organism>
<proteinExistence type="predicted"/>
<sequence>MHTSWKENTVSTQFNAYNDMLEDILGFRYLFAVLDSDPTIHTILDYGCGPGKVAERIANQHQRYQVIAVDESENMLKIATDQRAHPQINYQLIHNNQLDFLESDSIDCAVNCFVIINNSSVDHIRHMLTEIYRVLKPGKPLLVLDSNPDATGYEFTTFRNGEKGKKYTDGDRKQQFLKIPESSDLILNDFYWSKHFYEEMLEQAGFDSIQIMEPCIDDISVSKLRQYEEQYDHSKWGDEQYQAPFVIYKAIKSA</sequence>
<dbReference type="PANTHER" id="PTHR43591:SF110">
    <property type="entry name" value="RHODANESE DOMAIN-CONTAINING PROTEIN"/>
    <property type="match status" value="1"/>
</dbReference>
<dbReference type="RefSeq" id="WP_069327514.1">
    <property type="nucleotide sequence ID" value="NZ_MDER01000036.1"/>
</dbReference>
<dbReference type="PANTHER" id="PTHR43591">
    <property type="entry name" value="METHYLTRANSFERASE"/>
    <property type="match status" value="1"/>
</dbReference>
<evidence type="ECO:0000313" key="3">
    <source>
        <dbReference type="Proteomes" id="UP000094578"/>
    </source>
</evidence>
<dbReference type="STRING" id="1886670.PTI45_02088"/>
<protein>
    <recommendedName>
        <fullName evidence="1">Methyltransferase domain-containing protein</fullName>
    </recommendedName>
</protein>
<dbReference type="InterPro" id="IPR029063">
    <property type="entry name" value="SAM-dependent_MTases_sf"/>
</dbReference>
<dbReference type="Pfam" id="PF13649">
    <property type="entry name" value="Methyltransf_25"/>
    <property type="match status" value="1"/>
</dbReference>
<dbReference type="InterPro" id="IPR041698">
    <property type="entry name" value="Methyltransf_25"/>
</dbReference>